<reference evidence="1 2" key="1">
    <citation type="journal article" date="2018" name="Front. Microbiol.">
        <title>Jumbo Bacteriophages Are Represented Within an Increasing Diversity of Environmental Viruses Infecting the Emerging Phytopathogen, Dickeya solani.</title>
        <authorList>
            <person name="Day A.W."/>
            <person name="Ahn J."/>
            <person name="Salmond G.P.C."/>
        </authorList>
    </citation>
    <scope>NUCLEOTIDE SEQUENCE [LARGE SCALE GENOMIC DNA]</scope>
</reference>
<dbReference type="EMBL" id="MH460460">
    <property type="protein sequence ID" value="AXG66618.1"/>
    <property type="molecule type" value="Genomic_DNA"/>
</dbReference>
<proteinExistence type="predicted"/>
<name>A0A384ZWJ4_9CAUD</name>
<evidence type="ECO:0000313" key="1">
    <source>
        <dbReference type="EMBL" id="AXG66618.1"/>
    </source>
</evidence>
<accession>A0A384ZWJ4</accession>
<dbReference type="Proteomes" id="UP000263742">
    <property type="component" value="Segment"/>
</dbReference>
<evidence type="ECO:0000313" key="2">
    <source>
        <dbReference type="Proteomes" id="UP000263742"/>
    </source>
</evidence>
<protein>
    <submittedName>
        <fullName evidence="1">Uncharacterized protein</fullName>
    </submittedName>
</protein>
<gene>
    <name evidence="1" type="ORF">JA13_215</name>
</gene>
<sequence>MSETQVHSAVRLIEIWQALEHKNKCFHSDIRVDEEAIQLLSPFFDKIGQYKGMYLSGFNLHVTSSDKTDVAFTISSMPRTITHTLRENLS</sequence>
<organism evidence="1 2">
    <name type="scientific">Dickeya phage vB_DsoM_JA13</name>
    <dbReference type="NCBI Taxonomy" id="2283030"/>
    <lineage>
        <taxon>Viruses</taxon>
        <taxon>Duplodnaviria</taxon>
        <taxon>Heunggongvirae</taxon>
        <taxon>Uroviricota</taxon>
        <taxon>Caudoviricetes</taxon>
        <taxon>Salmondvirus</taxon>
        <taxon>Salmondvirus JA11</taxon>
    </lineage>
</organism>